<reference evidence="1" key="1">
    <citation type="journal article" date="2015" name="ISME J.">
        <title>Draft Genome Sequence of Streptomyces incarnatus NRRL8089, which Produces the Nucleoside Antibiotic Sinefungin.</title>
        <authorList>
            <person name="Oshima K."/>
            <person name="Hattori M."/>
            <person name="Shimizu H."/>
            <person name="Fukuda K."/>
            <person name="Nemoto M."/>
            <person name="Inagaki K."/>
            <person name="Tamura T."/>
        </authorList>
    </citation>
    <scope>NUCLEOTIDE SEQUENCE</scope>
    <source>
        <strain evidence="1">FACHB-1375</strain>
    </source>
</reference>
<reference evidence="1" key="2">
    <citation type="submission" date="2020-08" db="EMBL/GenBank/DDBJ databases">
        <authorList>
            <person name="Chen M."/>
            <person name="Teng W."/>
            <person name="Zhao L."/>
            <person name="Hu C."/>
            <person name="Zhou Y."/>
            <person name="Han B."/>
            <person name="Song L."/>
            <person name="Shu W."/>
        </authorList>
    </citation>
    <scope>NUCLEOTIDE SEQUENCE</scope>
    <source>
        <strain evidence="1">FACHB-1375</strain>
    </source>
</reference>
<accession>A0A926ZEM1</accession>
<evidence type="ECO:0000313" key="2">
    <source>
        <dbReference type="Proteomes" id="UP000641646"/>
    </source>
</evidence>
<gene>
    <name evidence="1" type="ORF">H6G03_03655</name>
</gene>
<dbReference type="EMBL" id="JACJPW010000006">
    <property type="protein sequence ID" value="MBD2180218.1"/>
    <property type="molecule type" value="Genomic_DNA"/>
</dbReference>
<dbReference type="AlphaFoldDB" id="A0A926ZEM1"/>
<name>A0A926ZEM1_9CYAN</name>
<dbReference type="Proteomes" id="UP000641646">
    <property type="component" value="Unassembled WGS sequence"/>
</dbReference>
<proteinExistence type="predicted"/>
<protein>
    <submittedName>
        <fullName evidence="1">Uncharacterized protein</fullName>
    </submittedName>
</protein>
<organism evidence="1 2">
    <name type="scientific">Aerosakkonema funiforme FACHB-1375</name>
    <dbReference type="NCBI Taxonomy" id="2949571"/>
    <lineage>
        <taxon>Bacteria</taxon>
        <taxon>Bacillati</taxon>
        <taxon>Cyanobacteriota</taxon>
        <taxon>Cyanophyceae</taxon>
        <taxon>Oscillatoriophycideae</taxon>
        <taxon>Aerosakkonematales</taxon>
        <taxon>Aerosakkonemataceae</taxon>
        <taxon>Aerosakkonema</taxon>
    </lineage>
</organism>
<keyword evidence="2" id="KW-1185">Reference proteome</keyword>
<comment type="caution">
    <text evidence="1">The sequence shown here is derived from an EMBL/GenBank/DDBJ whole genome shotgun (WGS) entry which is preliminary data.</text>
</comment>
<dbReference type="RefSeq" id="WP_190462184.1">
    <property type="nucleotide sequence ID" value="NZ_JACJPW010000006.1"/>
</dbReference>
<sequence length="64" mass="7360">MSEYSPNSQYLAVAKIKRRQALLAQHPKTAQENVNQILHPHLWQRDSSQGWTETLEPNYGTSNP</sequence>
<evidence type="ECO:0000313" key="1">
    <source>
        <dbReference type="EMBL" id="MBD2180218.1"/>
    </source>
</evidence>